<organism evidence="1 2">
    <name type="scientific">Cladobotryum mycophilum</name>
    <dbReference type="NCBI Taxonomy" id="491253"/>
    <lineage>
        <taxon>Eukaryota</taxon>
        <taxon>Fungi</taxon>
        <taxon>Dikarya</taxon>
        <taxon>Ascomycota</taxon>
        <taxon>Pezizomycotina</taxon>
        <taxon>Sordariomycetes</taxon>
        <taxon>Hypocreomycetidae</taxon>
        <taxon>Hypocreales</taxon>
        <taxon>Hypocreaceae</taxon>
        <taxon>Cladobotryum</taxon>
    </lineage>
</organism>
<gene>
    <name evidence="1" type="ORF">PT974_03901</name>
</gene>
<evidence type="ECO:0000313" key="1">
    <source>
        <dbReference type="EMBL" id="KAK5995493.1"/>
    </source>
</evidence>
<name>A0ABR0STP1_9HYPO</name>
<comment type="caution">
    <text evidence="1">The sequence shown here is derived from an EMBL/GenBank/DDBJ whole genome shotgun (WGS) entry which is preliminary data.</text>
</comment>
<protein>
    <submittedName>
        <fullName evidence="1">Uncharacterized protein</fullName>
    </submittedName>
</protein>
<sequence length="102" mass="10893">MSEVAISMPVRCESSRGQGGLVGTIFANATSSTRVSLLDLNKPADDGHKSHHQRLPRSQACWGEVSVLPRLNAGSNVVFATSSRSQERVIQALSPFSSLSQV</sequence>
<evidence type="ECO:0000313" key="2">
    <source>
        <dbReference type="Proteomes" id="UP001338125"/>
    </source>
</evidence>
<dbReference type="EMBL" id="JAVFKD010000004">
    <property type="protein sequence ID" value="KAK5995493.1"/>
    <property type="molecule type" value="Genomic_DNA"/>
</dbReference>
<accession>A0ABR0STP1</accession>
<reference evidence="1 2" key="1">
    <citation type="submission" date="2024-01" db="EMBL/GenBank/DDBJ databases">
        <title>Complete genome of Cladobotryum mycophilum ATHUM6906.</title>
        <authorList>
            <person name="Christinaki A.C."/>
            <person name="Myridakis A.I."/>
            <person name="Kouvelis V.N."/>
        </authorList>
    </citation>
    <scope>NUCLEOTIDE SEQUENCE [LARGE SCALE GENOMIC DNA]</scope>
    <source>
        <strain evidence="1 2">ATHUM6906</strain>
    </source>
</reference>
<proteinExistence type="predicted"/>
<dbReference type="Proteomes" id="UP001338125">
    <property type="component" value="Unassembled WGS sequence"/>
</dbReference>
<keyword evidence="2" id="KW-1185">Reference proteome</keyword>